<reference evidence="2 3" key="1">
    <citation type="submission" date="2019-01" db="EMBL/GenBank/DDBJ databases">
        <authorList>
            <person name="Sayadi A."/>
        </authorList>
    </citation>
    <scope>NUCLEOTIDE SEQUENCE [LARGE SCALE GENOMIC DNA]</scope>
</reference>
<feature type="region of interest" description="Disordered" evidence="1">
    <location>
        <begin position="268"/>
        <end position="300"/>
    </location>
</feature>
<name>A0A653C8A0_CALMS</name>
<evidence type="ECO:0000256" key="1">
    <source>
        <dbReference type="SAM" id="MobiDB-lite"/>
    </source>
</evidence>
<keyword evidence="3" id="KW-1185">Reference proteome</keyword>
<gene>
    <name evidence="2" type="ORF">CALMAC_LOCUS6922</name>
</gene>
<feature type="compositionally biased region" description="Basic and acidic residues" evidence="1">
    <location>
        <begin position="272"/>
        <end position="285"/>
    </location>
</feature>
<organism evidence="2 3">
    <name type="scientific">Callosobruchus maculatus</name>
    <name type="common">Southern cowpea weevil</name>
    <name type="synonym">Pulse bruchid</name>
    <dbReference type="NCBI Taxonomy" id="64391"/>
    <lineage>
        <taxon>Eukaryota</taxon>
        <taxon>Metazoa</taxon>
        <taxon>Ecdysozoa</taxon>
        <taxon>Arthropoda</taxon>
        <taxon>Hexapoda</taxon>
        <taxon>Insecta</taxon>
        <taxon>Pterygota</taxon>
        <taxon>Neoptera</taxon>
        <taxon>Endopterygota</taxon>
        <taxon>Coleoptera</taxon>
        <taxon>Polyphaga</taxon>
        <taxon>Cucujiformia</taxon>
        <taxon>Chrysomeloidea</taxon>
        <taxon>Chrysomelidae</taxon>
        <taxon>Bruchinae</taxon>
        <taxon>Bruchini</taxon>
        <taxon>Callosobruchus</taxon>
    </lineage>
</organism>
<sequence>MEHRRNSKLIISKGHLRSKPTNIDEYLREFISEFKDLEKQGLYLDNGRQVQVQLVKIVCDAPAKSLVLGVKGHTGYSSCTKCTQEGEYVNGRVTFPELNAPLRTDETFRNKVDEEYHQRLSPFEELSIGLLLWTVVQFKQDDEENHEVSVVPSKWLINKQDGTYCYWPSSNKARKYIKKASEPNSTWKQYPVDDLLDHPVSYKDAINYEKKVEESNSSSNEFQSHRKKKPKQNNDFVEMESSSDSDIFIPPPPKLRKDNEFDAIEISSPVAKENESHNTSSDDTRSITSTELMPPPPTLPIKASDFIAERTNVDIENAEIIFDNTDTVPETQNWENIQISTKDHITVKLDQILKQTIENRILLERVMNCISNSGSCDTGPLHYDTVPSPFKAYSDLLNYDEKLSESENMQNQLNSVFTVCGGATCKENIIRGLKKIFRDKLAKKCSWLGRKNNYAVGTSRLCIYLEVIL</sequence>
<evidence type="ECO:0008006" key="4">
    <source>
        <dbReference type="Google" id="ProtNLM"/>
    </source>
</evidence>
<proteinExistence type="predicted"/>
<feature type="region of interest" description="Disordered" evidence="1">
    <location>
        <begin position="211"/>
        <end position="255"/>
    </location>
</feature>
<dbReference type="Proteomes" id="UP000410492">
    <property type="component" value="Unassembled WGS sequence"/>
</dbReference>
<evidence type="ECO:0000313" key="3">
    <source>
        <dbReference type="Proteomes" id="UP000410492"/>
    </source>
</evidence>
<protein>
    <recommendedName>
        <fullName evidence="4">DUF4806 domain-containing protein</fullName>
    </recommendedName>
</protein>
<dbReference type="PANTHER" id="PTHR33053">
    <property type="entry name" value="PROTEIN, PUTATIVE-RELATED"/>
    <property type="match status" value="1"/>
</dbReference>
<dbReference type="AlphaFoldDB" id="A0A653C8A0"/>
<dbReference type="EMBL" id="CAACVG010007163">
    <property type="protein sequence ID" value="VEN43943.1"/>
    <property type="molecule type" value="Genomic_DNA"/>
</dbReference>
<accession>A0A653C8A0</accession>
<dbReference type="OrthoDB" id="6783865at2759"/>
<evidence type="ECO:0000313" key="2">
    <source>
        <dbReference type="EMBL" id="VEN43943.1"/>
    </source>
</evidence>